<evidence type="ECO:0000313" key="9">
    <source>
        <dbReference type="Proteomes" id="UP000095767"/>
    </source>
</evidence>
<dbReference type="PANTHER" id="PTHR34067:SF25">
    <property type="entry name" value="OS04G0193200 PROTEIN"/>
    <property type="match status" value="1"/>
</dbReference>
<gene>
    <name evidence="8" type="ORF">BAE44_0018197</name>
</gene>
<feature type="compositionally biased region" description="Polar residues" evidence="6">
    <location>
        <begin position="135"/>
        <end position="162"/>
    </location>
</feature>
<keyword evidence="5" id="KW-0539">Nucleus</keyword>
<organism evidence="8 9">
    <name type="scientific">Dichanthelium oligosanthes</name>
    <dbReference type="NCBI Taxonomy" id="888268"/>
    <lineage>
        <taxon>Eukaryota</taxon>
        <taxon>Viridiplantae</taxon>
        <taxon>Streptophyta</taxon>
        <taxon>Embryophyta</taxon>
        <taxon>Tracheophyta</taxon>
        <taxon>Spermatophyta</taxon>
        <taxon>Magnoliopsida</taxon>
        <taxon>Liliopsida</taxon>
        <taxon>Poales</taxon>
        <taxon>Poaceae</taxon>
        <taxon>PACMAD clade</taxon>
        <taxon>Panicoideae</taxon>
        <taxon>Panicodae</taxon>
        <taxon>Paniceae</taxon>
        <taxon>Dichantheliinae</taxon>
        <taxon>Dichanthelium</taxon>
    </lineage>
</organism>
<sequence>VLAIVDFHPSGLPEGWVKEIAFRKTKEGLIRRDPYYMDPATSCTFREMTSVLDFIKTGKVPKRAFIQRIRVHDLYSFDKSVDLVIILFRFCLSNEKPALHHFSNLLAFCTYHGKLEHDSLRSRLIINETPSSLKATRSSRFRGTSQTEYDQNKNNAQGSDTSTDSDWEEEIIVKRKSSGKEATSSRTINSPRGRPKTFGIREEVTSDQDADRRNCSCKISQQNFTNIYGVVFCSIFLVCCYYHQK</sequence>
<evidence type="ECO:0000256" key="4">
    <source>
        <dbReference type="ARBA" id="ARBA00023163"/>
    </source>
</evidence>
<dbReference type="SUPFAM" id="SSF54171">
    <property type="entry name" value="DNA-binding domain"/>
    <property type="match status" value="1"/>
</dbReference>
<name>A0A1E5V6K0_9POAL</name>
<dbReference type="GO" id="GO:0003677">
    <property type="term" value="F:DNA binding"/>
    <property type="evidence" value="ECO:0007669"/>
    <property type="project" value="UniProtKB-KW"/>
</dbReference>
<keyword evidence="9" id="KW-1185">Reference proteome</keyword>
<keyword evidence="4" id="KW-0804">Transcription</keyword>
<evidence type="ECO:0000256" key="5">
    <source>
        <dbReference type="ARBA" id="ARBA00023242"/>
    </source>
</evidence>
<feature type="region of interest" description="Disordered" evidence="6">
    <location>
        <begin position="135"/>
        <end position="205"/>
    </location>
</feature>
<keyword evidence="3" id="KW-0238">DNA-binding</keyword>
<dbReference type="AlphaFoldDB" id="A0A1E5V6K0"/>
<dbReference type="EMBL" id="LWDX02049694">
    <property type="protein sequence ID" value="OEL20783.1"/>
    <property type="molecule type" value="Genomic_DNA"/>
</dbReference>
<comment type="caution">
    <text evidence="8">The sequence shown here is derived from an EMBL/GenBank/DDBJ whole genome shotgun (WGS) entry which is preliminary data.</text>
</comment>
<dbReference type="InterPro" id="IPR001739">
    <property type="entry name" value="Methyl_CpG_DNA-bd"/>
</dbReference>
<dbReference type="InterPro" id="IPR038945">
    <property type="entry name" value="MBD13-like"/>
</dbReference>
<proteinExistence type="predicted"/>
<feature type="domain" description="MBD" evidence="7">
    <location>
        <begin position="2"/>
        <end position="84"/>
    </location>
</feature>
<reference evidence="8 9" key="1">
    <citation type="submission" date="2016-09" db="EMBL/GenBank/DDBJ databases">
        <title>The draft genome of Dichanthelium oligosanthes: A C3 panicoid grass species.</title>
        <authorList>
            <person name="Studer A.J."/>
            <person name="Schnable J.C."/>
            <person name="Brutnell T.P."/>
        </authorList>
    </citation>
    <scope>NUCLEOTIDE SEQUENCE [LARGE SCALE GENOMIC DNA]</scope>
    <source>
        <strain evidence="9">cv. Kellogg 1175</strain>
        <tissue evidence="8">Leaf</tissue>
    </source>
</reference>
<evidence type="ECO:0000256" key="3">
    <source>
        <dbReference type="ARBA" id="ARBA00023125"/>
    </source>
</evidence>
<evidence type="ECO:0000259" key="7">
    <source>
        <dbReference type="PROSITE" id="PS50982"/>
    </source>
</evidence>
<feature type="non-terminal residue" evidence="8">
    <location>
        <position position="1"/>
    </location>
</feature>
<keyword evidence="2" id="KW-0805">Transcription regulation</keyword>
<dbReference type="STRING" id="888268.A0A1E5V6K0"/>
<feature type="compositionally biased region" description="Polar residues" evidence="6">
    <location>
        <begin position="180"/>
        <end position="190"/>
    </location>
</feature>
<dbReference type="Gene3D" id="3.30.890.10">
    <property type="entry name" value="Methyl-cpg-binding Protein 2, Chain A"/>
    <property type="match status" value="1"/>
</dbReference>
<dbReference type="GO" id="GO:0005634">
    <property type="term" value="C:nucleus"/>
    <property type="evidence" value="ECO:0007669"/>
    <property type="project" value="UniProtKB-SubCell"/>
</dbReference>
<evidence type="ECO:0000256" key="2">
    <source>
        <dbReference type="ARBA" id="ARBA00023015"/>
    </source>
</evidence>
<comment type="subcellular location">
    <subcellularLocation>
        <location evidence="1">Nucleus</location>
    </subcellularLocation>
</comment>
<accession>A0A1E5V6K0</accession>
<dbReference type="PROSITE" id="PS50982">
    <property type="entry name" value="MBD"/>
    <property type="match status" value="1"/>
</dbReference>
<dbReference type="Proteomes" id="UP000095767">
    <property type="component" value="Unassembled WGS sequence"/>
</dbReference>
<evidence type="ECO:0000256" key="1">
    <source>
        <dbReference type="ARBA" id="ARBA00004123"/>
    </source>
</evidence>
<dbReference type="InterPro" id="IPR016177">
    <property type="entry name" value="DNA-bd_dom_sf"/>
</dbReference>
<evidence type="ECO:0000313" key="8">
    <source>
        <dbReference type="EMBL" id="OEL20783.1"/>
    </source>
</evidence>
<dbReference type="PANTHER" id="PTHR34067">
    <property type="entry name" value="OS04G0193200 PROTEIN"/>
    <property type="match status" value="1"/>
</dbReference>
<evidence type="ECO:0000256" key="6">
    <source>
        <dbReference type="SAM" id="MobiDB-lite"/>
    </source>
</evidence>
<dbReference type="OrthoDB" id="10072024at2759"/>
<protein>
    <recommendedName>
        <fullName evidence="7">MBD domain-containing protein</fullName>
    </recommendedName>
</protein>